<sequence length="74" mass="7891">MLDQALGGQTFEHLAGGLAGDTKMCGQSAGALGAVSLEPEEEGLSRHFDNLELAKSLGAVYRFPELQTRRLSNE</sequence>
<name>A0ABU0INE9_9CAUL</name>
<organism evidence="1 2">
    <name type="scientific">Caulobacter ginsengisoli</name>
    <dbReference type="NCBI Taxonomy" id="400775"/>
    <lineage>
        <taxon>Bacteria</taxon>
        <taxon>Pseudomonadati</taxon>
        <taxon>Pseudomonadota</taxon>
        <taxon>Alphaproteobacteria</taxon>
        <taxon>Caulobacterales</taxon>
        <taxon>Caulobacteraceae</taxon>
        <taxon>Caulobacter</taxon>
    </lineage>
</organism>
<dbReference type="RefSeq" id="WP_307344966.1">
    <property type="nucleotide sequence ID" value="NZ_JAUSVS010000001.1"/>
</dbReference>
<accession>A0ABU0INE9</accession>
<comment type="caution">
    <text evidence="1">The sequence shown here is derived from an EMBL/GenBank/DDBJ whole genome shotgun (WGS) entry which is preliminary data.</text>
</comment>
<evidence type="ECO:0000313" key="1">
    <source>
        <dbReference type="EMBL" id="MDQ0462539.1"/>
    </source>
</evidence>
<reference evidence="1 2" key="1">
    <citation type="submission" date="2023-07" db="EMBL/GenBank/DDBJ databases">
        <title>Genomic Encyclopedia of Type Strains, Phase IV (KMG-IV): sequencing the most valuable type-strain genomes for metagenomic binning, comparative biology and taxonomic classification.</title>
        <authorList>
            <person name="Goeker M."/>
        </authorList>
    </citation>
    <scope>NUCLEOTIDE SEQUENCE [LARGE SCALE GENOMIC DNA]</scope>
    <source>
        <strain evidence="1 2">DSM 18695</strain>
    </source>
</reference>
<evidence type="ECO:0000313" key="2">
    <source>
        <dbReference type="Proteomes" id="UP001228905"/>
    </source>
</evidence>
<dbReference type="Proteomes" id="UP001228905">
    <property type="component" value="Unassembled WGS sequence"/>
</dbReference>
<keyword evidence="2" id="KW-1185">Reference proteome</keyword>
<proteinExistence type="predicted"/>
<dbReference type="EMBL" id="JAUSVS010000001">
    <property type="protein sequence ID" value="MDQ0462539.1"/>
    <property type="molecule type" value="Genomic_DNA"/>
</dbReference>
<gene>
    <name evidence="1" type="ORF">QO010_000287</name>
</gene>
<protein>
    <submittedName>
        <fullName evidence="1">Uncharacterized protein</fullName>
    </submittedName>
</protein>